<keyword evidence="2" id="KW-0472">Membrane</keyword>
<comment type="caution">
    <text evidence="3">The sequence shown here is derived from an EMBL/GenBank/DDBJ whole genome shotgun (WGS) entry which is preliminary data.</text>
</comment>
<evidence type="ECO:0000256" key="1">
    <source>
        <dbReference type="SAM" id="MobiDB-lite"/>
    </source>
</evidence>
<accession>A0ABP1S4X1</accession>
<dbReference type="Pfam" id="PF03661">
    <property type="entry name" value="TMEM33_Pom33"/>
    <property type="match status" value="1"/>
</dbReference>
<dbReference type="InterPro" id="IPR005344">
    <property type="entry name" value="TMEM33/Pom33"/>
</dbReference>
<name>A0ABP1S4X1_9HEXA</name>
<reference evidence="3 4" key="1">
    <citation type="submission" date="2024-08" db="EMBL/GenBank/DDBJ databases">
        <authorList>
            <person name="Cucini C."/>
            <person name="Frati F."/>
        </authorList>
    </citation>
    <scope>NUCLEOTIDE SEQUENCE [LARGE SCALE GENOMIC DNA]</scope>
</reference>
<keyword evidence="2" id="KW-0812">Transmembrane</keyword>
<evidence type="ECO:0000313" key="3">
    <source>
        <dbReference type="EMBL" id="CAL8143423.1"/>
    </source>
</evidence>
<dbReference type="Proteomes" id="UP001642540">
    <property type="component" value="Unassembled WGS sequence"/>
</dbReference>
<protein>
    <submittedName>
        <fullName evidence="3">Uncharacterized protein</fullName>
    </submittedName>
</protein>
<keyword evidence="4" id="KW-1185">Reference proteome</keyword>
<evidence type="ECO:0000256" key="2">
    <source>
        <dbReference type="SAM" id="Phobius"/>
    </source>
</evidence>
<feature type="region of interest" description="Disordered" evidence="1">
    <location>
        <begin position="1"/>
        <end position="25"/>
    </location>
</feature>
<keyword evidence="2" id="KW-1133">Transmembrane helix</keyword>
<evidence type="ECO:0000313" key="4">
    <source>
        <dbReference type="Proteomes" id="UP001642540"/>
    </source>
</evidence>
<dbReference type="EMBL" id="CAXLJM020000156">
    <property type="protein sequence ID" value="CAL8143423.1"/>
    <property type="molecule type" value="Genomic_DNA"/>
</dbReference>
<gene>
    <name evidence="3" type="ORF">ODALV1_LOCUS29559</name>
</gene>
<feature type="transmembrane region" description="Helical" evidence="2">
    <location>
        <begin position="46"/>
        <end position="65"/>
    </location>
</feature>
<organism evidence="3 4">
    <name type="scientific">Orchesella dallaii</name>
    <dbReference type="NCBI Taxonomy" id="48710"/>
    <lineage>
        <taxon>Eukaryota</taxon>
        <taxon>Metazoa</taxon>
        <taxon>Ecdysozoa</taxon>
        <taxon>Arthropoda</taxon>
        <taxon>Hexapoda</taxon>
        <taxon>Collembola</taxon>
        <taxon>Entomobryomorpha</taxon>
        <taxon>Entomobryoidea</taxon>
        <taxon>Orchesellidae</taxon>
        <taxon>Orchesellinae</taxon>
        <taxon>Orchesella</taxon>
    </lineage>
</organism>
<proteinExistence type="predicted"/>
<sequence>MPNEGRIYNQNRDSPGGDAPNDTTGPQQLNLRALSVVIRTRKMDTVLWAVQLLTIVLATFFMIPLTSSSESYWLTVRYASRKNQYNRTLFYEIRMKTEHFILSQDCPKFIGSVLRKCIDIICELAHAAD</sequence>